<dbReference type="GO" id="GO:0006508">
    <property type="term" value="P:proteolysis"/>
    <property type="evidence" value="ECO:0007669"/>
    <property type="project" value="UniProtKB-KW"/>
</dbReference>
<feature type="domain" description="NlpC/P60" evidence="5">
    <location>
        <begin position="39"/>
        <end position="81"/>
    </location>
</feature>
<organism evidence="6 7">
    <name type="scientific">Xanthomonas citri pv. citri</name>
    <dbReference type="NCBI Taxonomy" id="611301"/>
    <lineage>
        <taxon>Bacteria</taxon>
        <taxon>Pseudomonadati</taxon>
        <taxon>Pseudomonadota</taxon>
        <taxon>Gammaproteobacteria</taxon>
        <taxon>Lysobacterales</taxon>
        <taxon>Lysobacteraceae</taxon>
        <taxon>Xanthomonas</taxon>
    </lineage>
</organism>
<dbReference type="Pfam" id="PF00877">
    <property type="entry name" value="NLPC_P60"/>
    <property type="match status" value="1"/>
</dbReference>
<evidence type="ECO:0000259" key="5">
    <source>
        <dbReference type="PROSITE" id="PS51935"/>
    </source>
</evidence>
<comment type="similarity">
    <text evidence="1">Belongs to the peptidase C40 family.</text>
</comment>
<gene>
    <name evidence="6" type="ORF">GUH15_07000</name>
</gene>
<proteinExistence type="inferred from homology"/>
<dbReference type="PANTHER" id="PTHR47053">
    <property type="entry name" value="MUREIN DD-ENDOPEPTIDASE MEPH-RELATED"/>
    <property type="match status" value="1"/>
</dbReference>
<dbReference type="InterPro" id="IPR038765">
    <property type="entry name" value="Papain-like_cys_pep_sf"/>
</dbReference>
<dbReference type="PANTHER" id="PTHR47053:SF1">
    <property type="entry name" value="MUREIN DD-ENDOPEPTIDASE MEPH-RELATED"/>
    <property type="match status" value="1"/>
</dbReference>
<dbReference type="InterPro" id="IPR000064">
    <property type="entry name" value="NLP_P60_dom"/>
</dbReference>
<evidence type="ECO:0000313" key="6">
    <source>
        <dbReference type="EMBL" id="MBD4335809.1"/>
    </source>
</evidence>
<dbReference type="Proteomes" id="UP000653002">
    <property type="component" value="Unassembled WGS sequence"/>
</dbReference>
<dbReference type="Gene3D" id="3.90.1720.10">
    <property type="entry name" value="endopeptidase domain like (from Nostoc punctiforme)"/>
    <property type="match status" value="1"/>
</dbReference>
<name>A0A8I0GWX1_XANCI</name>
<dbReference type="GO" id="GO:0008234">
    <property type="term" value="F:cysteine-type peptidase activity"/>
    <property type="evidence" value="ECO:0007669"/>
    <property type="project" value="UniProtKB-KW"/>
</dbReference>
<keyword evidence="3" id="KW-0378">Hydrolase</keyword>
<protein>
    <submittedName>
        <fullName evidence="6">Peptidase</fullName>
    </submittedName>
</protein>
<evidence type="ECO:0000256" key="1">
    <source>
        <dbReference type="ARBA" id="ARBA00007074"/>
    </source>
</evidence>
<dbReference type="PROSITE" id="PS51935">
    <property type="entry name" value="NLPC_P60"/>
    <property type="match status" value="1"/>
</dbReference>
<reference evidence="6" key="1">
    <citation type="submission" date="2020-01" db="EMBL/GenBank/DDBJ databases">
        <authorList>
            <person name="Richard D."/>
        </authorList>
    </citation>
    <scope>NUCLEOTIDE SEQUENCE</scope>
    <source>
        <strain evidence="6">JP541</strain>
    </source>
</reference>
<evidence type="ECO:0000256" key="3">
    <source>
        <dbReference type="ARBA" id="ARBA00022801"/>
    </source>
</evidence>
<dbReference type="AlphaFoldDB" id="A0A8I0GWX1"/>
<dbReference type="InterPro" id="IPR051202">
    <property type="entry name" value="Peptidase_C40"/>
</dbReference>
<dbReference type="SUPFAM" id="SSF54001">
    <property type="entry name" value="Cysteine proteinases"/>
    <property type="match status" value="1"/>
</dbReference>
<feature type="non-terminal residue" evidence="6">
    <location>
        <position position="81"/>
    </location>
</feature>
<sequence length="81" mass="8981">AMSWAPEKSTRKAGHAANHKAFMGIDDATVQWHHENAMSSTVKAIMEEAKKYVGVPYQFGGTTPRGFDCSGFIQYVFNRKG</sequence>
<evidence type="ECO:0000256" key="2">
    <source>
        <dbReference type="ARBA" id="ARBA00022670"/>
    </source>
</evidence>
<dbReference type="EMBL" id="JAABFR010000402">
    <property type="protein sequence ID" value="MBD4335809.1"/>
    <property type="molecule type" value="Genomic_DNA"/>
</dbReference>
<feature type="non-terminal residue" evidence="6">
    <location>
        <position position="1"/>
    </location>
</feature>
<keyword evidence="4" id="KW-0788">Thiol protease</keyword>
<comment type="caution">
    <text evidence="6">The sequence shown here is derived from an EMBL/GenBank/DDBJ whole genome shotgun (WGS) entry which is preliminary data.</text>
</comment>
<keyword evidence="2" id="KW-0645">Protease</keyword>
<evidence type="ECO:0000313" key="7">
    <source>
        <dbReference type="Proteomes" id="UP000653002"/>
    </source>
</evidence>
<evidence type="ECO:0000256" key="4">
    <source>
        <dbReference type="ARBA" id="ARBA00022807"/>
    </source>
</evidence>
<accession>A0A8I0GWX1</accession>